<evidence type="ECO:0000259" key="1">
    <source>
        <dbReference type="PROSITE" id="PS52045"/>
    </source>
</evidence>
<proteinExistence type="predicted"/>
<dbReference type="Pfam" id="PF03080">
    <property type="entry name" value="Neprosin"/>
    <property type="match status" value="1"/>
</dbReference>
<dbReference type="PANTHER" id="PTHR31589">
    <property type="entry name" value="PROTEIN, PUTATIVE (DUF239)-RELATED-RELATED"/>
    <property type="match status" value="1"/>
</dbReference>
<sequence>MYGGANNVVWGGHVFSPVNQPSPPMGSGHFPKDGLQNKSAYFKDTQIWDNVHLIYPQPDQLVASSGRPNCYETKLTSGVAPNPMDFYYGGPGQCNLTANNEV</sequence>
<dbReference type="EMBL" id="JBBPBN010000004">
    <property type="protein sequence ID" value="KAK9042492.1"/>
    <property type="molecule type" value="Genomic_DNA"/>
</dbReference>
<evidence type="ECO:0000313" key="3">
    <source>
        <dbReference type="Proteomes" id="UP001396334"/>
    </source>
</evidence>
<keyword evidence="3" id="KW-1185">Reference proteome</keyword>
<dbReference type="InterPro" id="IPR004314">
    <property type="entry name" value="Neprosin"/>
</dbReference>
<dbReference type="Proteomes" id="UP001396334">
    <property type="component" value="Unassembled WGS sequence"/>
</dbReference>
<name>A0ABR2TYE7_9ROSI</name>
<gene>
    <name evidence="2" type="ORF">V6N11_017562</name>
</gene>
<comment type="caution">
    <text evidence="2">The sequence shown here is derived from an EMBL/GenBank/DDBJ whole genome shotgun (WGS) entry which is preliminary data.</text>
</comment>
<dbReference type="PROSITE" id="PS52045">
    <property type="entry name" value="NEPROSIN_PEP_CD"/>
    <property type="match status" value="1"/>
</dbReference>
<feature type="domain" description="Neprosin PEP catalytic" evidence="1">
    <location>
        <begin position="1"/>
        <end position="95"/>
    </location>
</feature>
<accession>A0ABR2TYE7</accession>
<reference evidence="2 3" key="1">
    <citation type="journal article" date="2024" name="G3 (Bethesda)">
        <title>Genome assembly of Hibiscus sabdariffa L. provides insights into metabolisms of medicinal natural products.</title>
        <authorList>
            <person name="Kim T."/>
        </authorList>
    </citation>
    <scope>NUCLEOTIDE SEQUENCE [LARGE SCALE GENOMIC DNA]</scope>
    <source>
        <strain evidence="2">TK-2024</strain>
        <tissue evidence="2">Old leaves</tissue>
    </source>
</reference>
<evidence type="ECO:0000313" key="2">
    <source>
        <dbReference type="EMBL" id="KAK9042492.1"/>
    </source>
</evidence>
<protein>
    <recommendedName>
        <fullName evidence="1">Neprosin PEP catalytic domain-containing protein</fullName>
    </recommendedName>
</protein>
<dbReference type="PANTHER" id="PTHR31589:SF235">
    <property type="entry name" value="PROTEIN, PUTATIVE (DUF239)-RELATED"/>
    <property type="match status" value="1"/>
</dbReference>
<dbReference type="InterPro" id="IPR053168">
    <property type="entry name" value="Glutamic_endopeptidase"/>
</dbReference>
<organism evidence="2 3">
    <name type="scientific">Hibiscus sabdariffa</name>
    <name type="common">roselle</name>
    <dbReference type="NCBI Taxonomy" id="183260"/>
    <lineage>
        <taxon>Eukaryota</taxon>
        <taxon>Viridiplantae</taxon>
        <taxon>Streptophyta</taxon>
        <taxon>Embryophyta</taxon>
        <taxon>Tracheophyta</taxon>
        <taxon>Spermatophyta</taxon>
        <taxon>Magnoliopsida</taxon>
        <taxon>eudicotyledons</taxon>
        <taxon>Gunneridae</taxon>
        <taxon>Pentapetalae</taxon>
        <taxon>rosids</taxon>
        <taxon>malvids</taxon>
        <taxon>Malvales</taxon>
        <taxon>Malvaceae</taxon>
        <taxon>Malvoideae</taxon>
        <taxon>Hibiscus</taxon>
    </lineage>
</organism>